<dbReference type="InterPro" id="IPR057506">
    <property type="entry name" value="C2_GPCPD1"/>
</dbReference>
<dbReference type="Pfam" id="PF12796">
    <property type="entry name" value="Ank_2"/>
    <property type="match status" value="2"/>
</dbReference>
<dbReference type="PRINTS" id="PR01415">
    <property type="entry name" value="ANKYRIN"/>
</dbReference>
<feature type="domain" description="GP-PDE" evidence="3">
    <location>
        <begin position="478"/>
        <end position="749"/>
    </location>
</feature>
<dbReference type="SMART" id="SM00248">
    <property type="entry name" value="ANK"/>
    <property type="match status" value="4"/>
</dbReference>
<keyword evidence="1" id="KW-0378">Hydrolase</keyword>
<dbReference type="SUPFAM" id="SSF51695">
    <property type="entry name" value="PLC-like phosphodiesterases"/>
    <property type="match status" value="1"/>
</dbReference>
<dbReference type="Gene3D" id="1.25.40.20">
    <property type="entry name" value="Ankyrin repeat-containing domain"/>
    <property type="match status" value="1"/>
</dbReference>
<protein>
    <submittedName>
        <fullName evidence="4">11236_t:CDS:1</fullName>
    </submittedName>
</protein>
<dbReference type="PANTHER" id="PTHR22958">
    <property type="entry name" value="GLYCEROPHOSPHORYL DIESTER PHOSPHODIESTERASE"/>
    <property type="match status" value="1"/>
</dbReference>
<dbReference type="InterPro" id="IPR051578">
    <property type="entry name" value="GDPD"/>
</dbReference>
<comment type="caution">
    <text evidence="4">The sequence shown here is derived from an EMBL/GenBank/DDBJ whole genome shotgun (WGS) entry which is preliminary data.</text>
</comment>
<organism evidence="4 5">
    <name type="scientific">Diversispora eburnea</name>
    <dbReference type="NCBI Taxonomy" id="1213867"/>
    <lineage>
        <taxon>Eukaryota</taxon>
        <taxon>Fungi</taxon>
        <taxon>Fungi incertae sedis</taxon>
        <taxon>Mucoromycota</taxon>
        <taxon>Glomeromycotina</taxon>
        <taxon>Glomeromycetes</taxon>
        <taxon>Diversisporales</taxon>
        <taxon>Diversisporaceae</taxon>
        <taxon>Diversispora</taxon>
    </lineage>
</organism>
<evidence type="ECO:0000259" key="3">
    <source>
        <dbReference type="PROSITE" id="PS51704"/>
    </source>
</evidence>
<feature type="non-terminal residue" evidence="4">
    <location>
        <position position="1"/>
    </location>
</feature>
<evidence type="ECO:0000313" key="4">
    <source>
        <dbReference type="EMBL" id="CAG8576257.1"/>
    </source>
</evidence>
<gene>
    <name evidence="4" type="ORF">DEBURN_LOCUS8339</name>
</gene>
<dbReference type="PROSITE" id="PS50297">
    <property type="entry name" value="ANK_REP_REGION"/>
    <property type="match status" value="1"/>
</dbReference>
<dbReference type="Pfam" id="PF25329">
    <property type="entry name" value="C2_GDE1"/>
    <property type="match status" value="1"/>
</dbReference>
<dbReference type="Pfam" id="PF03009">
    <property type="entry name" value="GDPD"/>
    <property type="match status" value="1"/>
</dbReference>
<feature type="repeat" description="ANK" evidence="2">
    <location>
        <begin position="126"/>
        <end position="158"/>
    </location>
</feature>
<dbReference type="GO" id="GO:0047389">
    <property type="term" value="F:glycerophosphocholine phosphodiesterase activity"/>
    <property type="evidence" value="ECO:0007669"/>
    <property type="project" value="TreeGrafter"/>
</dbReference>
<dbReference type="GO" id="GO:0046475">
    <property type="term" value="P:glycerophospholipid catabolic process"/>
    <property type="evidence" value="ECO:0007669"/>
    <property type="project" value="TreeGrafter"/>
</dbReference>
<reference evidence="4" key="1">
    <citation type="submission" date="2021-06" db="EMBL/GenBank/DDBJ databases">
        <authorList>
            <person name="Kallberg Y."/>
            <person name="Tangrot J."/>
            <person name="Rosling A."/>
        </authorList>
    </citation>
    <scope>NUCLEOTIDE SEQUENCE</scope>
    <source>
        <strain evidence="4">AZ414A</strain>
    </source>
</reference>
<dbReference type="InterPro" id="IPR017946">
    <property type="entry name" value="PLC-like_Pdiesterase_TIM-brl"/>
</dbReference>
<dbReference type="AlphaFoldDB" id="A0A9N9BUB4"/>
<accession>A0A9N9BUB4</accession>
<keyword evidence="5" id="KW-1185">Reference proteome</keyword>
<dbReference type="SUPFAM" id="SSF48403">
    <property type="entry name" value="Ankyrin repeat"/>
    <property type="match status" value="1"/>
</dbReference>
<keyword evidence="2" id="KW-0040">ANK repeat</keyword>
<dbReference type="PANTHER" id="PTHR22958:SF1">
    <property type="entry name" value="GLYCEROPHOSPHOCHOLINE PHOSPHODIESTERASE GPCPD1"/>
    <property type="match status" value="1"/>
</dbReference>
<feature type="repeat" description="ANK" evidence="2">
    <location>
        <begin position="167"/>
        <end position="199"/>
    </location>
</feature>
<dbReference type="EMBL" id="CAJVPK010001206">
    <property type="protein sequence ID" value="CAG8576257.1"/>
    <property type="molecule type" value="Genomic_DNA"/>
</dbReference>
<dbReference type="InterPro" id="IPR030395">
    <property type="entry name" value="GP_PDE_dom"/>
</dbReference>
<evidence type="ECO:0000256" key="1">
    <source>
        <dbReference type="ARBA" id="ARBA00022801"/>
    </source>
</evidence>
<dbReference type="OrthoDB" id="197419at2759"/>
<evidence type="ECO:0000313" key="5">
    <source>
        <dbReference type="Proteomes" id="UP000789706"/>
    </source>
</evidence>
<proteinExistence type="predicted"/>
<name>A0A9N9BUB4_9GLOM</name>
<dbReference type="Proteomes" id="UP000789706">
    <property type="component" value="Unassembled WGS sequence"/>
</dbReference>
<dbReference type="CDD" id="cd08572">
    <property type="entry name" value="GDPD_GDE5_like"/>
    <property type="match status" value="1"/>
</dbReference>
<dbReference type="InterPro" id="IPR036770">
    <property type="entry name" value="Ankyrin_rpt-contain_sf"/>
</dbReference>
<evidence type="ECO:0000256" key="2">
    <source>
        <dbReference type="PROSITE-ProRule" id="PRU00023"/>
    </source>
</evidence>
<dbReference type="PROSITE" id="PS51704">
    <property type="entry name" value="GP_PDE"/>
    <property type="match status" value="1"/>
</dbReference>
<sequence length="751" mass="84658">SDYHAFKCIKFLLEKGADIMIDDINERTLIHKFGGSLPSHFHNIYEEIFPSVNVDDSTVLEFILENLNHSETSKVSTPDVFGRHPLHYAAANGLERVTYTLLEHLISNDLISVQTGFNDPFWWDSYGYTPLLYAVSHGHTKIVDFIVRRLKNFDMISIPSIINFHNDHIQPLILACKLGHYEMAKLLLSHGADPNVQNEEGETSLHISAKNGFLDCVMLLVGLDNDPSPWKANTEIKDKIYGWTPLFGAVNTLLQVGAKKNLLDFFEFTPFMHAIFRGHGFKDLLKPTLHELEPLDSKLKIIGFNKEKYLQENQSLILVMLGTNDTRKSVIPIQLNIPMQLTSLVVRVNNADAGEPVIIDLPLKENSIIEPCIFYISNVNSMRTDEEGEDNLITLIFDLIPTFGIKKKLIGRATALLSSELYHTSLTSSVSVPIIGTDVTVLGRIVFEFLIVKPYKPFKPFQNQNLNEPKSFWTSLTTKIIGHRGMGESPFNENTLMSFLTAASLGAEYVEMDVQLTKDHVAVVYHDWTCSETGYDIPINSITLEQFQKIKRSNSENKQTKDGIWKGTIQAPFTTLEETFKKLPLSIGFIIEIKYPMVDEAQDFGLPTFYTELNMFIDSILNCVFCHAGERDIIFSSFSPDICLMLSWKQRSFPVFFLTDCGVVRLADARCNSIQQAVRFAQFARLLGIVTNVEPIIEAPGLVKIIKDSRLLLFTYGPLNNSFSNVQLQRRAGVDAVIVDSVLIARGGMTI</sequence>
<dbReference type="InterPro" id="IPR002110">
    <property type="entry name" value="Ankyrin_rpt"/>
</dbReference>
<dbReference type="Gene3D" id="3.20.20.190">
    <property type="entry name" value="Phosphatidylinositol (PI) phosphodiesterase"/>
    <property type="match status" value="1"/>
</dbReference>
<dbReference type="PROSITE" id="PS50088">
    <property type="entry name" value="ANK_REPEAT"/>
    <property type="match status" value="2"/>
</dbReference>